<dbReference type="Proteomes" id="UP001381174">
    <property type="component" value="Unassembled WGS sequence"/>
</dbReference>
<evidence type="ECO:0000313" key="1">
    <source>
        <dbReference type="EMBL" id="MEI7037614.1"/>
    </source>
</evidence>
<evidence type="ECO:0008006" key="3">
    <source>
        <dbReference type="Google" id="ProtNLM"/>
    </source>
</evidence>
<gene>
    <name evidence="1" type="ORF">WAT24_12670</name>
</gene>
<dbReference type="RefSeq" id="WP_336808252.1">
    <property type="nucleotide sequence ID" value="NZ_JBBBNY010000010.1"/>
</dbReference>
<name>A0ABU8JEC4_9GAMM</name>
<protein>
    <recommendedName>
        <fullName evidence="3">DUF1207 domain-containing protein</fullName>
    </recommendedName>
</protein>
<organism evidence="1 2">
    <name type="scientific">Fulvimonas yonginensis</name>
    <dbReference type="NCBI Taxonomy" id="1495200"/>
    <lineage>
        <taxon>Bacteria</taxon>
        <taxon>Pseudomonadati</taxon>
        <taxon>Pseudomonadota</taxon>
        <taxon>Gammaproteobacteria</taxon>
        <taxon>Lysobacterales</taxon>
        <taxon>Rhodanobacteraceae</taxon>
        <taxon>Fulvimonas</taxon>
    </lineage>
</organism>
<sequence>MHPPPSHPARRDRRRRVLGLLLLLVASLGCRPLPAADWQVTLAAQQGWAGGWIRVRENAVPATRLRLNDDLGVDHMQSLRLLAWTPLGAAGELHLGLVTHRLDGSARVDTPVYFNGTVVAPGRLDTVTHFQDFIELDAGYWHHLTDVGRGSLWGSLGARYVMLDFRMRGTIAADSPGHELKEDFYVQELPVPMLGLHLRYPLRDALQLAADASWGRLPWVDSLRTEGGQVRLAQTDSEEQVALAYRLNAHWQLAAYAFHTEFAQDERSREDGNAVYLHDSGVGVSAQYGF</sequence>
<reference evidence="1 2" key="1">
    <citation type="journal article" date="2014" name="Int. J. Syst. Evol. Microbiol.">
        <title>Fulvimonas yonginensis sp. nov., isolated from greenhouse soil, and emended description of the genus Fulvimonas.</title>
        <authorList>
            <person name="Ahn J.H."/>
            <person name="Kim S.J."/>
            <person name="Weon H.Y."/>
            <person name="Hong S.B."/>
            <person name="Seok S.J."/>
            <person name="Kwon S.W."/>
        </authorList>
    </citation>
    <scope>NUCLEOTIDE SEQUENCE [LARGE SCALE GENOMIC DNA]</scope>
    <source>
        <strain evidence="1 2">KACC 16952</strain>
    </source>
</reference>
<comment type="caution">
    <text evidence="1">The sequence shown here is derived from an EMBL/GenBank/DDBJ whole genome shotgun (WGS) entry which is preliminary data.</text>
</comment>
<proteinExistence type="predicted"/>
<dbReference type="EMBL" id="JBBBNY010000010">
    <property type="protein sequence ID" value="MEI7037614.1"/>
    <property type="molecule type" value="Genomic_DNA"/>
</dbReference>
<evidence type="ECO:0000313" key="2">
    <source>
        <dbReference type="Proteomes" id="UP001381174"/>
    </source>
</evidence>
<keyword evidence="2" id="KW-1185">Reference proteome</keyword>
<accession>A0ABU8JEC4</accession>